<evidence type="ECO:0000256" key="4">
    <source>
        <dbReference type="ARBA" id="ARBA00022729"/>
    </source>
</evidence>
<feature type="domain" description="Solute-binding protein family 5" evidence="7">
    <location>
        <begin position="86"/>
        <end position="477"/>
    </location>
</feature>
<proteinExistence type="inferred from homology"/>
<dbReference type="RefSeq" id="WP_078806612.1">
    <property type="nucleotide sequence ID" value="NZ_FUXI01000005.1"/>
</dbReference>
<dbReference type="OrthoDB" id="2255988at2"/>
<protein>
    <submittedName>
        <fullName evidence="8">Oligopeptide transport system substrate-binding protein</fullName>
    </submittedName>
</protein>
<gene>
    <name evidence="8" type="ORF">SAMN02745116_00655</name>
</gene>
<dbReference type="GO" id="GO:0030288">
    <property type="term" value="C:outer membrane-bounded periplasmic space"/>
    <property type="evidence" value="ECO:0007669"/>
    <property type="project" value="UniProtKB-ARBA"/>
</dbReference>
<dbReference type="InterPro" id="IPR000914">
    <property type="entry name" value="SBP_5_dom"/>
</dbReference>
<evidence type="ECO:0000256" key="6">
    <source>
        <dbReference type="SAM" id="SignalP"/>
    </source>
</evidence>
<dbReference type="PANTHER" id="PTHR30290:SF10">
    <property type="entry name" value="PERIPLASMIC OLIGOPEPTIDE-BINDING PROTEIN-RELATED"/>
    <property type="match status" value="1"/>
</dbReference>
<dbReference type="InterPro" id="IPR039424">
    <property type="entry name" value="SBP_5"/>
</dbReference>
<sequence>MKKNNLIKIGVGLFSVALLAGCSTTTNDKKDNSSGGSEKIAKTQDIKLTVAQEMPSADLSTATDTISFSTLNNVYEGLYRIDAKNELQPAGAEEKAEISADGLTYKLKLRKEAKWSNGDAVKASDYVFAWQRTVKPETASEYASLFFGVENAEAINSGKEKDLSKLGIKAVDDYTLEIKLAHPVPYMEYLFAFPSFFPQNEKVVTEKGADYAKKSENAVYNGPFTLEEFDGPGTDTEWAYKKNPQYWDAKNVKLENASVSVVKDTSTGLNLFTAGKADDVMIAGEQAKQMANDPAFQSVKEGRTSYFELNQYKGKNQKVYANANFRKAVSYALDRKGLVENVLGDGSVESTGIIPKDMSFDPKTKEDFAKEVGDQVEFDKKKAQEYWEKAQKELGIKEVSMNIIASDNDDTKKVMEKMQADIQDALKGVKVELSPVPFAVRLDRSNSGDFDTVLGGWGADYADPSSFTDLFVTGNSYNRGHWSNAEYDKLVEASNTTDATDAEKRWDDMKKATDILVKDEMGVIPVFQKAEGHLINPKIKGIVHYATGPSWCYKWAYVTE</sequence>
<evidence type="ECO:0000313" key="8">
    <source>
        <dbReference type="EMBL" id="SJZ53274.1"/>
    </source>
</evidence>
<dbReference type="STRING" id="263852.SAMN02745116_00655"/>
<feature type="signal peptide" evidence="6">
    <location>
        <begin position="1"/>
        <end position="20"/>
    </location>
</feature>
<evidence type="ECO:0000256" key="1">
    <source>
        <dbReference type="ARBA" id="ARBA00004196"/>
    </source>
</evidence>
<evidence type="ECO:0000259" key="7">
    <source>
        <dbReference type="Pfam" id="PF00496"/>
    </source>
</evidence>
<dbReference type="Gene3D" id="3.40.190.10">
    <property type="entry name" value="Periplasmic binding protein-like II"/>
    <property type="match status" value="1"/>
</dbReference>
<keyword evidence="9" id="KW-1185">Reference proteome</keyword>
<organism evidence="8 9">
    <name type="scientific">Pilibacter termitis</name>
    <dbReference type="NCBI Taxonomy" id="263852"/>
    <lineage>
        <taxon>Bacteria</taxon>
        <taxon>Bacillati</taxon>
        <taxon>Bacillota</taxon>
        <taxon>Bacilli</taxon>
        <taxon>Lactobacillales</taxon>
        <taxon>Enterococcaceae</taxon>
        <taxon>Pilibacter</taxon>
    </lineage>
</organism>
<dbReference type="GO" id="GO:1904680">
    <property type="term" value="F:peptide transmembrane transporter activity"/>
    <property type="evidence" value="ECO:0007669"/>
    <property type="project" value="TreeGrafter"/>
</dbReference>
<dbReference type="PANTHER" id="PTHR30290">
    <property type="entry name" value="PERIPLASMIC BINDING COMPONENT OF ABC TRANSPORTER"/>
    <property type="match status" value="1"/>
</dbReference>
<name>A0A1T4LFM5_9ENTE</name>
<dbReference type="PROSITE" id="PS51257">
    <property type="entry name" value="PROKAR_LIPOPROTEIN"/>
    <property type="match status" value="1"/>
</dbReference>
<dbReference type="FunFam" id="3.10.105.10:FF:000001">
    <property type="entry name" value="Oligopeptide ABC transporter, oligopeptide-binding protein"/>
    <property type="match status" value="1"/>
</dbReference>
<dbReference type="Proteomes" id="UP000190328">
    <property type="component" value="Unassembled WGS sequence"/>
</dbReference>
<keyword evidence="4 6" id="KW-0732">Signal</keyword>
<dbReference type="EMBL" id="FUXI01000005">
    <property type="protein sequence ID" value="SJZ53274.1"/>
    <property type="molecule type" value="Genomic_DNA"/>
</dbReference>
<dbReference type="InterPro" id="IPR030678">
    <property type="entry name" value="Peptide/Ni-bd"/>
</dbReference>
<dbReference type="GO" id="GO:0015833">
    <property type="term" value="P:peptide transport"/>
    <property type="evidence" value="ECO:0007669"/>
    <property type="project" value="UniProtKB-KW"/>
</dbReference>
<keyword evidence="5" id="KW-0571">Peptide transport</keyword>
<evidence type="ECO:0000256" key="2">
    <source>
        <dbReference type="ARBA" id="ARBA00005695"/>
    </source>
</evidence>
<dbReference type="GO" id="GO:0043190">
    <property type="term" value="C:ATP-binding cassette (ABC) transporter complex"/>
    <property type="evidence" value="ECO:0007669"/>
    <property type="project" value="InterPro"/>
</dbReference>
<comment type="subcellular location">
    <subcellularLocation>
        <location evidence="1">Cell envelope</location>
    </subcellularLocation>
</comment>
<evidence type="ECO:0000256" key="3">
    <source>
        <dbReference type="ARBA" id="ARBA00022448"/>
    </source>
</evidence>
<dbReference type="CDD" id="cd08504">
    <property type="entry name" value="PBP2_OppA"/>
    <property type="match status" value="1"/>
</dbReference>
<evidence type="ECO:0000256" key="5">
    <source>
        <dbReference type="ARBA" id="ARBA00022856"/>
    </source>
</evidence>
<dbReference type="AlphaFoldDB" id="A0A1T4LFM5"/>
<accession>A0A1T4LFM5</accession>
<dbReference type="Pfam" id="PF00496">
    <property type="entry name" value="SBP_bac_5"/>
    <property type="match status" value="1"/>
</dbReference>
<dbReference type="PIRSF" id="PIRSF002741">
    <property type="entry name" value="MppA"/>
    <property type="match status" value="1"/>
</dbReference>
<comment type="similarity">
    <text evidence="2">Belongs to the bacterial solute-binding protein 5 family.</text>
</comment>
<dbReference type="SUPFAM" id="SSF53850">
    <property type="entry name" value="Periplasmic binding protein-like II"/>
    <property type="match status" value="1"/>
</dbReference>
<dbReference type="Gene3D" id="3.90.76.10">
    <property type="entry name" value="Dipeptide-binding Protein, Domain 1"/>
    <property type="match status" value="1"/>
</dbReference>
<evidence type="ECO:0000313" key="9">
    <source>
        <dbReference type="Proteomes" id="UP000190328"/>
    </source>
</evidence>
<feature type="chain" id="PRO_5038574814" evidence="6">
    <location>
        <begin position="21"/>
        <end position="560"/>
    </location>
</feature>
<dbReference type="FunFam" id="3.90.76.10:FF:000001">
    <property type="entry name" value="Oligopeptide ABC transporter substrate-binding protein"/>
    <property type="match status" value="1"/>
</dbReference>
<keyword evidence="5" id="KW-0653">Protein transport</keyword>
<dbReference type="Gene3D" id="3.10.105.10">
    <property type="entry name" value="Dipeptide-binding Protein, Domain 3"/>
    <property type="match status" value="1"/>
</dbReference>
<keyword evidence="3" id="KW-0813">Transport</keyword>
<reference evidence="8 9" key="1">
    <citation type="submission" date="2017-02" db="EMBL/GenBank/DDBJ databases">
        <authorList>
            <person name="Peterson S.W."/>
        </authorList>
    </citation>
    <scope>NUCLEOTIDE SEQUENCE [LARGE SCALE GENOMIC DNA]</scope>
    <source>
        <strain evidence="8 9">ATCC BAA-1030</strain>
    </source>
</reference>